<proteinExistence type="predicted"/>
<dbReference type="Pfam" id="PF14111">
    <property type="entry name" value="DUF4283"/>
    <property type="match status" value="1"/>
</dbReference>
<dbReference type="PANTHER" id="PTHR34427:SF10">
    <property type="entry name" value="DUF4283 DOMAIN-CONTAINING PROTEIN"/>
    <property type="match status" value="1"/>
</dbReference>
<reference evidence="2 3" key="1">
    <citation type="journal article" date="2021" name="bioRxiv">
        <title>Chromosome-scale and haplotype-resolved genome assembly of a tetraploid potato cultivar.</title>
        <authorList>
            <person name="Sun H."/>
            <person name="Jiao W.-B."/>
            <person name="Krause K."/>
            <person name="Campoy J.A."/>
            <person name="Goel M."/>
            <person name="Folz-Donahue K."/>
            <person name="Kukat C."/>
            <person name="Huettel B."/>
            <person name="Schneeberger K."/>
        </authorList>
    </citation>
    <scope>NUCLEOTIDE SEQUENCE [LARGE SCALE GENOMIC DNA]</scope>
    <source>
        <strain evidence="2">SolTubOtavaFocal</strain>
        <tissue evidence="2">Leaves</tissue>
    </source>
</reference>
<comment type="caution">
    <text evidence="2">The sequence shown here is derived from an EMBL/GenBank/DDBJ whole genome shotgun (WGS) entry which is preliminary data.</text>
</comment>
<accession>A0ABQ7UET3</accession>
<dbReference type="EMBL" id="JAIVGD010000019">
    <property type="protein sequence ID" value="KAH0748151.1"/>
    <property type="molecule type" value="Genomic_DNA"/>
</dbReference>
<dbReference type="InterPro" id="IPR025558">
    <property type="entry name" value="DUF4283"/>
</dbReference>
<dbReference type="Proteomes" id="UP000826656">
    <property type="component" value="Unassembled WGS sequence"/>
</dbReference>
<evidence type="ECO:0000259" key="1">
    <source>
        <dbReference type="Pfam" id="PF14111"/>
    </source>
</evidence>
<protein>
    <recommendedName>
        <fullName evidence="1">DUF4283 domain-containing protein</fullName>
    </recommendedName>
</protein>
<gene>
    <name evidence="2" type="ORF">KY290_027383</name>
</gene>
<name>A0ABQ7UET3_SOLTU</name>
<organism evidence="2 3">
    <name type="scientific">Solanum tuberosum</name>
    <name type="common">Potato</name>
    <dbReference type="NCBI Taxonomy" id="4113"/>
    <lineage>
        <taxon>Eukaryota</taxon>
        <taxon>Viridiplantae</taxon>
        <taxon>Streptophyta</taxon>
        <taxon>Embryophyta</taxon>
        <taxon>Tracheophyta</taxon>
        <taxon>Spermatophyta</taxon>
        <taxon>Magnoliopsida</taxon>
        <taxon>eudicotyledons</taxon>
        <taxon>Gunneridae</taxon>
        <taxon>Pentapetalae</taxon>
        <taxon>asterids</taxon>
        <taxon>lamiids</taxon>
        <taxon>Solanales</taxon>
        <taxon>Solanaceae</taxon>
        <taxon>Solanoideae</taxon>
        <taxon>Solaneae</taxon>
        <taxon>Solanum</taxon>
    </lineage>
</organism>
<sequence length="256" mass="30023">MEEKGCFLRNLLCPKLQQILPYISLINIKGRRKAIIIIPELTLDSSWSGIAEKIGRFLSSHKYRNNRPTEDGTSKRGDKICINDDANSYSDVLKKSLVGKSVIRKGEAPILVDIRRWANEIWKQIHGVNIYEMENDYFLFEFSSTITTEQVVEGDYIWKNSLVLFQWWRQTICTLLETNRTSTTWIRIVGSPFQFWSQRIFKDIRYFCGGWIETEEKTQLKNHLQWARIKVEGEDTKIPKEVTIDDENLQHSTNLD</sequence>
<keyword evidence="3" id="KW-1185">Reference proteome</keyword>
<dbReference type="PANTHER" id="PTHR34427">
    <property type="entry name" value="DUF4283 DOMAIN PROTEIN"/>
    <property type="match status" value="1"/>
</dbReference>
<feature type="domain" description="DUF4283" evidence="1">
    <location>
        <begin position="91"/>
        <end position="172"/>
    </location>
</feature>
<evidence type="ECO:0000313" key="3">
    <source>
        <dbReference type="Proteomes" id="UP000826656"/>
    </source>
</evidence>
<evidence type="ECO:0000313" key="2">
    <source>
        <dbReference type="EMBL" id="KAH0748151.1"/>
    </source>
</evidence>